<evidence type="ECO:0000256" key="3">
    <source>
        <dbReference type="ARBA" id="ARBA00023015"/>
    </source>
</evidence>
<dbReference type="Gene3D" id="1.10.10.60">
    <property type="entry name" value="Homeodomain-like"/>
    <property type="match status" value="1"/>
</dbReference>
<dbReference type="InterPro" id="IPR027417">
    <property type="entry name" value="P-loop_NTPase"/>
</dbReference>
<dbReference type="Gene3D" id="3.30.450.20">
    <property type="entry name" value="PAS domain"/>
    <property type="match status" value="1"/>
</dbReference>
<keyword evidence="9" id="KW-1185">Reference proteome</keyword>
<dbReference type="InterPro" id="IPR003018">
    <property type="entry name" value="GAF"/>
</dbReference>
<dbReference type="InterPro" id="IPR002197">
    <property type="entry name" value="HTH_Fis"/>
</dbReference>
<evidence type="ECO:0008006" key="10">
    <source>
        <dbReference type="Google" id="ProtNLM"/>
    </source>
</evidence>
<evidence type="ECO:0000256" key="1">
    <source>
        <dbReference type="ARBA" id="ARBA00022741"/>
    </source>
</evidence>
<dbReference type="PANTHER" id="PTHR32071:SF57">
    <property type="entry name" value="C4-DICARBOXYLATE TRANSPORT TRANSCRIPTIONAL REGULATORY PROTEIN DCTD"/>
    <property type="match status" value="1"/>
</dbReference>
<dbReference type="SUPFAM" id="SSF46689">
    <property type="entry name" value="Homeodomain-like"/>
    <property type="match status" value="1"/>
</dbReference>
<dbReference type="SMART" id="SM00382">
    <property type="entry name" value="AAA"/>
    <property type="match status" value="1"/>
</dbReference>
<dbReference type="PROSITE" id="PS50112">
    <property type="entry name" value="PAS"/>
    <property type="match status" value="1"/>
</dbReference>
<dbReference type="FunFam" id="3.40.50.300:FF:000006">
    <property type="entry name" value="DNA-binding transcriptional regulator NtrC"/>
    <property type="match status" value="1"/>
</dbReference>
<dbReference type="GO" id="GO:0005524">
    <property type="term" value="F:ATP binding"/>
    <property type="evidence" value="ECO:0007669"/>
    <property type="project" value="UniProtKB-KW"/>
</dbReference>
<dbReference type="SUPFAM" id="SSF55785">
    <property type="entry name" value="PYP-like sensor domain (PAS domain)"/>
    <property type="match status" value="1"/>
</dbReference>
<sequence>MSQKRNCLPKTTLSCWRKYTSEGVLDGCNLPEAIVESWERCAREKVNPADGCSRLILEQRQLQDLQEENRQLITIARPFMQKIYRFVAGSRFIVVLTDGRGCVMERFGDAGVLDEAAAINFVPGACWSEEQVGTNAMGTALKVGKPVQVAGPEHFCLKHHPWTCSAAPIFDQQGRVTGTLDLSGPVEATHQHTLGMVVAAAEAIAMQMHTWQLNNELTVLNKHLINIFHGITDGVLIINRLGKIIDLNPAGERMLGKRLEEMAGRPVQSFFGCERGGQALQHLSGEEELVFHHGRLPQYFRALGEPVTDVRGKLLGTIIILRPVGGKVQILKPAVERNKPFTFEAITGKSKAIRKTLAQASLVAATAANVLLLGETGTGKELLARAIHNHSRRRGDPFVAVNCGAIPRELAGSELFGYEGGAFTGARRDGQPGKFELASGGTIFLDEIGEMPLEQQVVLLRILEEKMVTRVGGIRAIPVDVRVICATNKNLLEEVEKGAFRRDLYYRLNVISIVIPPLRDRPGDIMLLFEHFLAAKGRELQVTFKVAPEIKEYLQKYDWPGNVRELQNVVERMTTLATGGAIGTAHLPAEIYNYLRSAVCRPVSEAALNRRQRKEEAAEQEKRKILLTLNKNGGNVSRTAGELSFSRSTLYRKMRRYGITN</sequence>
<dbReference type="AlphaFoldDB" id="A0A1B7LED9"/>
<evidence type="ECO:0000259" key="6">
    <source>
        <dbReference type="PROSITE" id="PS50045"/>
    </source>
</evidence>
<dbReference type="InterPro" id="IPR025943">
    <property type="entry name" value="Sigma_54_int_dom_ATP-bd_2"/>
</dbReference>
<dbReference type="Pfam" id="PF00158">
    <property type="entry name" value="Sigma54_activat"/>
    <property type="match status" value="1"/>
</dbReference>
<dbReference type="PANTHER" id="PTHR32071">
    <property type="entry name" value="TRANSCRIPTIONAL REGULATORY PROTEIN"/>
    <property type="match status" value="1"/>
</dbReference>
<keyword evidence="3" id="KW-0805">Transcription regulation</keyword>
<dbReference type="InterPro" id="IPR025944">
    <property type="entry name" value="Sigma_54_int_dom_CS"/>
</dbReference>
<dbReference type="InterPro" id="IPR058031">
    <property type="entry name" value="AAA_lid_NorR"/>
</dbReference>
<evidence type="ECO:0000259" key="7">
    <source>
        <dbReference type="PROSITE" id="PS50112"/>
    </source>
</evidence>
<dbReference type="SUPFAM" id="SSF52540">
    <property type="entry name" value="P-loop containing nucleoside triphosphate hydrolases"/>
    <property type="match status" value="1"/>
</dbReference>
<keyword evidence="5" id="KW-0804">Transcription</keyword>
<dbReference type="InterPro" id="IPR002078">
    <property type="entry name" value="Sigma_54_int"/>
</dbReference>
<keyword evidence="2" id="KW-0067">ATP-binding</keyword>
<reference evidence="8 9" key="1">
    <citation type="submission" date="2016-04" db="EMBL/GenBank/DDBJ databases">
        <authorList>
            <person name="Evans L.H."/>
            <person name="Alamgir A."/>
            <person name="Owens N."/>
            <person name="Weber N.D."/>
            <person name="Virtaneva K."/>
            <person name="Barbian K."/>
            <person name="Babar A."/>
            <person name="Rosenke K."/>
        </authorList>
    </citation>
    <scope>NUCLEOTIDE SEQUENCE [LARGE SCALE GENOMIC DNA]</scope>
    <source>
        <strain evidence="8 9">LMa1</strain>
    </source>
</reference>
<dbReference type="PROSITE" id="PS00675">
    <property type="entry name" value="SIGMA54_INTERACT_1"/>
    <property type="match status" value="1"/>
</dbReference>
<evidence type="ECO:0000256" key="2">
    <source>
        <dbReference type="ARBA" id="ARBA00022840"/>
    </source>
</evidence>
<dbReference type="InterPro" id="IPR013656">
    <property type="entry name" value="PAS_4"/>
</dbReference>
<organism evidence="8 9">
    <name type="scientific">Desulfotomaculum copahuensis</name>
    <dbReference type="NCBI Taxonomy" id="1838280"/>
    <lineage>
        <taxon>Bacteria</taxon>
        <taxon>Bacillati</taxon>
        <taxon>Bacillota</taxon>
        <taxon>Clostridia</taxon>
        <taxon>Eubacteriales</taxon>
        <taxon>Desulfotomaculaceae</taxon>
        <taxon>Desulfotomaculum</taxon>
    </lineage>
</organism>
<dbReference type="CDD" id="cd00130">
    <property type="entry name" value="PAS"/>
    <property type="match status" value="1"/>
</dbReference>
<dbReference type="InterPro" id="IPR025662">
    <property type="entry name" value="Sigma_54_int_dom_ATP-bd_1"/>
</dbReference>
<dbReference type="SUPFAM" id="SSF55781">
    <property type="entry name" value="GAF domain-like"/>
    <property type="match status" value="1"/>
</dbReference>
<dbReference type="InterPro" id="IPR003593">
    <property type="entry name" value="AAA+_ATPase"/>
</dbReference>
<dbReference type="PROSITE" id="PS00688">
    <property type="entry name" value="SIGMA54_INTERACT_3"/>
    <property type="match status" value="1"/>
</dbReference>
<dbReference type="GO" id="GO:0043565">
    <property type="term" value="F:sequence-specific DNA binding"/>
    <property type="evidence" value="ECO:0007669"/>
    <property type="project" value="InterPro"/>
</dbReference>
<evidence type="ECO:0000313" key="9">
    <source>
        <dbReference type="Proteomes" id="UP000078532"/>
    </source>
</evidence>
<comment type="caution">
    <text evidence="8">The sequence shown here is derived from an EMBL/GenBank/DDBJ whole genome shotgun (WGS) entry which is preliminary data.</text>
</comment>
<dbReference type="InterPro" id="IPR035965">
    <property type="entry name" value="PAS-like_dom_sf"/>
</dbReference>
<dbReference type="Pfam" id="PF01590">
    <property type="entry name" value="GAF"/>
    <property type="match status" value="1"/>
</dbReference>
<dbReference type="InterPro" id="IPR009057">
    <property type="entry name" value="Homeodomain-like_sf"/>
</dbReference>
<dbReference type="Pfam" id="PF08448">
    <property type="entry name" value="PAS_4"/>
    <property type="match status" value="1"/>
</dbReference>
<dbReference type="Pfam" id="PF25601">
    <property type="entry name" value="AAA_lid_14"/>
    <property type="match status" value="1"/>
</dbReference>
<gene>
    <name evidence="8" type="ORF">A6M21_10590</name>
</gene>
<dbReference type="EMBL" id="LYVF01000163">
    <property type="protein sequence ID" value="OAT81650.1"/>
    <property type="molecule type" value="Genomic_DNA"/>
</dbReference>
<keyword evidence="4" id="KW-0238">DNA-binding</keyword>
<evidence type="ECO:0000313" key="8">
    <source>
        <dbReference type="EMBL" id="OAT81650.1"/>
    </source>
</evidence>
<keyword evidence="1" id="KW-0547">Nucleotide-binding</keyword>
<dbReference type="STRING" id="1838280.A6M21_10590"/>
<dbReference type="PRINTS" id="PR01590">
    <property type="entry name" value="HTHFIS"/>
</dbReference>
<dbReference type="InterPro" id="IPR029016">
    <property type="entry name" value="GAF-like_dom_sf"/>
</dbReference>
<dbReference type="Gene3D" id="1.10.8.60">
    <property type="match status" value="1"/>
</dbReference>
<feature type="domain" description="PAS" evidence="7">
    <location>
        <begin position="220"/>
        <end position="265"/>
    </location>
</feature>
<evidence type="ECO:0000256" key="4">
    <source>
        <dbReference type="ARBA" id="ARBA00023125"/>
    </source>
</evidence>
<dbReference type="SMART" id="SM00091">
    <property type="entry name" value="PAS"/>
    <property type="match status" value="1"/>
</dbReference>
<name>A0A1B7LED9_9FIRM</name>
<dbReference type="Gene3D" id="3.30.450.40">
    <property type="match status" value="1"/>
</dbReference>
<dbReference type="Pfam" id="PF02954">
    <property type="entry name" value="HTH_8"/>
    <property type="match status" value="1"/>
</dbReference>
<accession>A0A1B7LED9</accession>
<dbReference type="InterPro" id="IPR000014">
    <property type="entry name" value="PAS"/>
</dbReference>
<dbReference type="Proteomes" id="UP000078532">
    <property type="component" value="Unassembled WGS sequence"/>
</dbReference>
<protein>
    <recommendedName>
        <fullName evidence="10">Sigma-54-dependent Fis family transcriptional regulator</fullName>
    </recommendedName>
</protein>
<dbReference type="CDD" id="cd00009">
    <property type="entry name" value="AAA"/>
    <property type="match status" value="1"/>
</dbReference>
<dbReference type="PROSITE" id="PS50045">
    <property type="entry name" value="SIGMA54_INTERACT_4"/>
    <property type="match status" value="1"/>
</dbReference>
<dbReference type="GO" id="GO:0006355">
    <property type="term" value="P:regulation of DNA-templated transcription"/>
    <property type="evidence" value="ECO:0007669"/>
    <property type="project" value="InterPro"/>
</dbReference>
<dbReference type="Gene3D" id="3.40.50.300">
    <property type="entry name" value="P-loop containing nucleotide triphosphate hydrolases"/>
    <property type="match status" value="1"/>
</dbReference>
<dbReference type="PROSITE" id="PS00676">
    <property type="entry name" value="SIGMA54_INTERACT_2"/>
    <property type="match status" value="1"/>
</dbReference>
<feature type="domain" description="Sigma-54 factor interaction" evidence="6">
    <location>
        <begin position="346"/>
        <end position="575"/>
    </location>
</feature>
<proteinExistence type="predicted"/>
<evidence type="ECO:0000256" key="5">
    <source>
        <dbReference type="ARBA" id="ARBA00023163"/>
    </source>
</evidence>